<accession>A0A4Z2IPE4</accession>
<dbReference type="AlphaFoldDB" id="A0A4Z2IPE4"/>
<sequence>MGEDEPFSPAELGFYSQALTVLGLGGSEQRPLAALDCGSLASRNRRLNPRLHLGVINGLIATSPPSELNIARGSNSPHEPAAIRGGGNRPTLLIIQTGEPKELSSLWWRPALKTHTDTGAAEYRQRAIIIIIIIIIIRRRRRRRHLRAVSQPVIIIRREERPPRLD</sequence>
<proteinExistence type="predicted"/>
<name>A0A4Z2IPE4_9TELE</name>
<evidence type="ECO:0000313" key="1">
    <source>
        <dbReference type="EMBL" id="TNN79736.1"/>
    </source>
</evidence>
<reference evidence="1 2" key="1">
    <citation type="submission" date="2019-03" db="EMBL/GenBank/DDBJ databases">
        <title>First draft genome of Liparis tanakae, snailfish: a comprehensive survey of snailfish specific genes.</title>
        <authorList>
            <person name="Kim W."/>
            <person name="Song I."/>
            <person name="Jeong J.-H."/>
            <person name="Kim D."/>
            <person name="Kim S."/>
            <person name="Ryu S."/>
            <person name="Song J.Y."/>
            <person name="Lee S.K."/>
        </authorList>
    </citation>
    <scope>NUCLEOTIDE SEQUENCE [LARGE SCALE GENOMIC DNA]</scope>
    <source>
        <tissue evidence="1">Muscle</tissue>
    </source>
</reference>
<protein>
    <submittedName>
        <fullName evidence="1">Uncharacterized protein</fullName>
    </submittedName>
</protein>
<comment type="caution">
    <text evidence="1">The sequence shown here is derived from an EMBL/GenBank/DDBJ whole genome shotgun (WGS) entry which is preliminary data.</text>
</comment>
<keyword evidence="2" id="KW-1185">Reference proteome</keyword>
<evidence type="ECO:0000313" key="2">
    <source>
        <dbReference type="Proteomes" id="UP000314294"/>
    </source>
</evidence>
<dbReference type="EMBL" id="SRLO01000062">
    <property type="protein sequence ID" value="TNN79736.1"/>
    <property type="molecule type" value="Genomic_DNA"/>
</dbReference>
<gene>
    <name evidence="1" type="ORF">EYF80_010110</name>
</gene>
<organism evidence="1 2">
    <name type="scientific">Liparis tanakae</name>
    <name type="common">Tanaka's snailfish</name>
    <dbReference type="NCBI Taxonomy" id="230148"/>
    <lineage>
        <taxon>Eukaryota</taxon>
        <taxon>Metazoa</taxon>
        <taxon>Chordata</taxon>
        <taxon>Craniata</taxon>
        <taxon>Vertebrata</taxon>
        <taxon>Euteleostomi</taxon>
        <taxon>Actinopterygii</taxon>
        <taxon>Neopterygii</taxon>
        <taxon>Teleostei</taxon>
        <taxon>Neoteleostei</taxon>
        <taxon>Acanthomorphata</taxon>
        <taxon>Eupercaria</taxon>
        <taxon>Perciformes</taxon>
        <taxon>Cottioidei</taxon>
        <taxon>Cottales</taxon>
        <taxon>Liparidae</taxon>
        <taxon>Liparis</taxon>
    </lineage>
</organism>
<dbReference type="Proteomes" id="UP000314294">
    <property type="component" value="Unassembled WGS sequence"/>
</dbReference>